<protein>
    <submittedName>
        <fullName evidence="2">Uncharacterized protein</fullName>
    </submittedName>
</protein>
<evidence type="ECO:0000313" key="2">
    <source>
        <dbReference type="EMBL" id="EHY66778.1"/>
    </source>
</evidence>
<dbReference type="EMBL" id="JH604633">
    <property type="protein sequence ID" value="EHY66778.1"/>
    <property type="molecule type" value="Genomic_DNA"/>
</dbReference>
<feature type="compositionally biased region" description="Polar residues" evidence="1">
    <location>
        <begin position="109"/>
        <end position="119"/>
    </location>
</feature>
<feature type="compositionally biased region" description="Basic and acidic residues" evidence="1">
    <location>
        <begin position="56"/>
        <end position="68"/>
    </location>
</feature>
<feature type="compositionally biased region" description="Polar residues" evidence="1">
    <location>
        <begin position="14"/>
        <end position="26"/>
    </location>
</feature>
<feature type="region of interest" description="Disordered" evidence="1">
    <location>
        <begin position="93"/>
        <end position="119"/>
    </location>
</feature>
<gene>
    <name evidence="2" type="ORF">NERG_00418</name>
</gene>
<dbReference type="Proteomes" id="UP000005622">
    <property type="component" value="Unassembled WGS sequence"/>
</dbReference>
<reference evidence="2" key="1">
    <citation type="submission" date="2011-03" db="EMBL/GenBank/DDBJ databases">
        <title>The Genome Sequence of Nematocida sp1 strain ERTm2.</title>
        <authorList>
            <consortium name="The Broad Institute Genome Sequencing Platform"/>
            <consortium name="The Broad Institute Genome Sequencing Center for Infectious Disease"/>
            <person name="Cuomo C."/>
            <person name="Troemel E."/>
            <person name="Young S.K."/>
            <person name="Zeng Q."/>
            <person name="Gargeya S."/>
            <person name="Fitzgerald M."/>
            <person name="Haas B."/>
            <person name="Abouelleil A."/>
            <person name="Alvarado L."/>
            <person name="Arachchi H.M."/>
            <person name="Berlin A."/>
            <person name="Brown A."/>
            <person name="Chapman S.B."/>
            <person name="Chen Z."/>
            <person name="Dunbar C."/>
            <person name="Freedman E."/>
            <person name="Gearin G."/>
            <person name="Gellesch M."/>
            <person name="Goldberg J."/>
            <person name="Griggs A."/>
            <person name="Gujja S."/>
            <person name="Heilman E.R."/>
            <person name="Heiman D."/>
            <person name="Howarth C."/>
            <person name="Larson L."/>
            <person name="Lui A."/>
            <person name="MacDonald P.J.P."/>
            <person name="Mehta T."/>
            <person name="Montmayeur A."/>
            <person name="Murphy C."/>
            <person name="Neiman D."/>
            <person name="Pearson M."/>
            <person name="Priest M."/>
            <person name="Roberts A."/>
            <person name="Saif S."/>
            <person name="Shea T."/>
            <person name="Shenoy N."/>
            <person name="Sisk P."/>
            <person name="Stolte C."/>
            <person name="Sykes S."/>
            <person name="White J."/>
            <person name="Yandava C."/>
            <person name="Wortman J."/>
            <person name="Nusbaum C."/>
            <person name="Birren B."/>
        </authorList>
    </citation>
    <scope>NUCLEOTIDE SEQUENCE</scope>
    <source>
        <strain evidence="2">ERTm2</strain>
    </source>
</reference>
<accession>H8Z9Z7</accession>
<proteinExistence type="predicted"/>
<sequence>MAKNKYSGDKSNAPARNNSQAVSNQRTWREGNKIVSEQSVGRYEHNGRNNWSKYESTSRNEVQIDRTGGRPGGQNNYVVTKTRYNMEVQTERREYTPREMNNKGGYLENKSSGRYSNNY</sequence>
<dbReference type="AlphaFoldDB" id="H8Z9Z7"/>
<feature type="region of interest" description="Disordered" evidence="1">
    <location>
        <begin position="1"/>
        <end position="77"/>
    </location>
</feature>
<dbReference type="HOGENOM" id="CLU_2062091_0_0_1"/>
<name>H8Z9Z7_NEMA1</name>
<organism evidence="2">
    <name type="scientific">Nematocida ausubeli (strain ATCC PRA-371 / ERTm2)</name>
    <name type="common">Nematode killer fungus</name>
    <dbReference type="NCBI Taxonomy" id="1913371"/>
    <lineage>
        <taxon>Eukaryota</taxon>
        <taxon>Fungi</taxon>
        <taxon>Fungi incertae sedis</taxon>
        <taxon>Microsporidia</taxon>
        <taxon>Nematocida</taxon>
    </lineage>
</organism>
<evidence type="ECO:0000256" key="1">
    <source>
        <dbReference type="SAM" id="MobiDB-lite"/>
    </source>
</evidence>